<keyword evidence="2" id="KW-1185">Reference proteome</keyword>
<accession>A0AAE1VX58</accession>
<dbReference type="AlphaFoldDB" id="A0AAE1VX58"/>
<evidence type="ECO:0000313" key="2">
    <source>
        <dbReference type="Proteomes" id="UP001291623"/>
    </source>
</evidence>
<comment type="caution">
    <text evidence="1">The sequence shown here is derived from an EMBL/GenBank/DDBJ whole genome shotgun (WGS) entry which is preliminary data.</text>
</comment>
<reference evidence="1" key="1">
    <citation type="submission" date="2023-12" db="EMBL/GenBank/DDBJ databases">
        <title>Genome assembly of Anisodus tanguticus.</title>
        <authorList>
            <person name="Wang Y.-J."/>
        </authorList>
    </citation>
    <scope>NUCLEOTIDE SEQUENCE</scope>
    <source>
        <strain evidence="1">KB-2021</strain>
        <tissue evidence="1">Leaf</tissue>
    </source>
</reference>
<name>A0AAE1VX58_9SOLA</name>
<sequence>MRYKGKPCYTRSMLEGIIREKMNKTTPSNGKEPSMATELRSMSLSMRPPVYLSFHRSVEEHESHSSEYILRLRSRAHIERATEAKYKSCQKPRLRSQVCRSISDIEKGRPLERTLSILPCPLLRLSSRCSTFAIAEVPSTAADELTRTSSGMEGIVNPLEYRFDTEI</sequence>
<evidence type="ECO:0000313" key="1">
    <source>
        <dbReference type="EMBL" id="KAK4377290.1"/>
    </source>
</evidence>
<gene>
    <name evidence="1" type="ORF">RND71_003586</name>
</gene>
<dbReference type="EMBL" id="JAVYJV010000002">
    <property type="protein sequence ID" value="KAK4377290.1"/>
    <property type="molecule type" value="Genomic_DNA"/>
</dbReference>
<organism evidence="1 2">
    <name type="scientific">Anisodus tanguticus</name>
    <dbReference type="NCBI Taxonomy" id="243964"/>
    <lineage>
        <taxon>Eukaryota</taxon>
        <taxon>Viridiplantae</taxon>
        <taxon>Streptophyta</taxon>
        <taxon>Embryophyta</taxon>
        <taxon>Tracheophyta</taxon>
        <taxon>Spermatophyta</taxon>
        <taxon>Magnoliopsida</taxon>
        <taxon>eudicotyledons</taxon>
        <taxon>Gunneridae</taxon>
        <taxon>Pentapetalae</taxon>
        <taxon>asterids</taxon>
        <taxon>lamiids</taxon>
        <taxon>Solanales</taxon>
        <taxon>Solanaceae</taxon>
        <taxon>Solanoideae</taxon>
        <taxon>Hyoscyameae</taxon>
        <taxon>Anisodus</taxon>
    </lineage>
</organism>
<protein>
    <submittedName>
        <fullName evidence="1">Uncharacterized protein</fullName>
    </submittedName>
</protein>
<dbReference type="Proteomes" id="UP001291623">
    <property type="component" value="Unassembled WGS sequence"/>
</dbReference>
<proteinExistence type="predicted"/>